<dbReference type="InterPro" id="IPR041670">
    <property type="entry name" value="Znf-CCHC_6"/>
</dbReference>
<dbReference type="PROSITE" id="PS50014">
    <property type="entry name" value="BROMODOMAIN_2"/>
    <property type="match status" value="1"/>
</dbReference>
<dbReference type="PROSITE" id="PS00633">
    <property type="entry name" value="BROMODOMAIN_1"/>
    <property type="match status" value="1"/>
</dbReference>
<name>A0ABQ7I2Q6_9MICR</name>
<dbReference type="Pfam" id="PF12157">
    <property type="entry name" value="DUF3591"/>
    <property type="match status" value="1"/>
</dbReference>
<dbReference type="Pfam" id="PF15288">
    <property type="entry name" value="zf-CCHC_6"/>
    <property type="match status" value="1"/>
</dbReference>
<feature type="domain" description="Bromo" evidence="10">
    <location>
        <begin position="757"/>
        <end position="827"/>
    </location>
</feature>
<dbReference type="Pfam" id="PF00439">
    <property type="entry name" value="Bromodomain"/>
    <property type="match status" value="1"/>
</dbReference>
<dbReference type="EMBL" id="SBIQ01000005">
    <property type="protein sequence ID" value="KAF7684670.1"/>
    <property type="molecule type" value="Genomic_DNA"/>
</dbReference>
<evidence type="ECO:0000256" key="5">
    <source>
        <dbReference type="ARBA" id="ARBA00023163"/>
    </source>
</evidence>
<organism evidence="11 12">
    <name type="scientific">Astathelohania contejeani</name>
    <dbReference type="NCBI Taxonomy" id="164912"/>
    <lineage>
        <taxon>Eukaryota</taxon>
        <taxon>Fungi</taxon>
        <taxon>Fungi incertae sedis</taxon>
        <taxon>Microsporidia</taxon>
        <taxon>Astathelohaniidae</taxon>
        <taxon>Astathelohania</taxon>
    </lineage>
</organism>
<feature type="compositionally biased region" description="Acidic residues" evidence="9">
    <location>
        <begin position="8"/>
        <end position="19"/>
    </location>
</feature>
<comment type="caution">
    <text evidence="11">The sequence shown here is derived from an EMBL/GenBank/DDBJ whole genome shotgun (WGS) entry which is preliminary data.</text>
</comment>
<evidence type="ECO:0000313" key="11">
    <source>
        <dbReference type="EMBL" id="KAF7684670.1"/>
    </source>
</evidence>
<evidence type="ECO:0000256" key="6">
    <source>
        <dbReference type="ARBA" id="ARBA00023242"/>
    </source>
</evidence>
<keyword evidence="8" id="KW-0175">Coiled coil</keyword>
<dbReference type="PRINTS" id="PR00503">
    <property type="entry name" value="BROMODOMAIN"/>
</dbReference>
<keyword evidence="6" id="KW-0539">Nucleus</keyword>
<gene>
    <name evidence="11" type="ORF">TCON_0158</name>
</gene>
<keyword evidence="12" id="KW-1185">Reference proteome</keyword>
<dbReference type="InterPro" id="IPR001487">
    <property type="entry name" value="Bromodomain"/>
</dbReference>
<evidence type="ECO:0000256" key="3">
    <source>
        <dbReference type="ARBA" id="ARBA00023015"/>
    </source>
</evidence>
<evidence type="ECO:0000256" key="9">
    <source>
        <dbReference type="SAM" id="MobiDB-lite"/>
    </source>
</evidence>
<protein>
    <submittedName>
        <fullName evidence="11">Transcription initiation factor</fullName>
    </submittedName>
</protein>
<accession>A0ABQ7I2Q6</accession>
<comment type="similarity">
    <text evidence="2">Belongs to the TAF1 family.</text>
</comment>
<dbReference type="InterPro" id="IPR022591">
    <property type="entry name" value="TAF1_HAT_dom"/>
</dbReference>
<evidence type="ECO:0000313" key="12">
    <source>
        <dbReference type="Proteomes" id="UP001516464"/>
    </source>
</evidence>
<feature type="region of interest" description="Disordered" evidence="9">
    <location>
        <begin position="1"/>
        <end position="23"/>
    </location>
</feature>
<dbReference type="SUPFAM" id="SSF47370">
    <property type="entry name" value="Bromodomain"/>
    <property type="match status" value="1"/>
</dbReference>
<keyword evidence="3" id="KW-0805">Transcription regulation</keyword>
<keyword evidence="4 7" id="KW-0103">Bromodomain</keyword>
<proteinExistence type="inferred from homology"/>
<evidence type="ECO:0000256" key="1">
    <source>
        <dbReference type="ARBA" id="ARBA00004123"/>
    </source>
</evidence>
<dbReference type="PANTHER" id="PTHR13900:SF0">
    <property type="entry name" value="TRANSCRIPTION INITIATION FACTOR TFIID SUBUNIT 1"/>
    <property type="match status" value="1"/>
</dbReference>
<dbReference type="Proteomes" id="UP001516464">
    <property type="component" value="Unassembled WGS sequence"/>
</dbReference>
<evidence type="ECO:0000256" key="2">
    <source>
        <dbReference type="ARBA" id="ARBA00009064"/>
    </source>
</evidence>
<evidence type="ECO:0000256" key="7">
    <source>
        <dbReference type="PROSITE-ProRule" id="PRU00035"/>
    </source>
</evidence>
<dbReference type="PANTHER" id="PTHR13900">
    <property type="entry name" value="TRANSCRIPTION INITIATION FACTOR TFIID"/>
    <property type="match status" value="1"/>
</dbReference>
<dbReference type="InterPro" id="IPR018359">
    <property type="entry name" value="Bromodomain_CS"/>
</dbReference>
<evidence type="ECO:0000256" key="4">
    <source>
        <dbReference type="ARBA" id="ARBA00023117"/>
    </source>
</evidence>
<dbReference type="Gene3D" id="1.20.920.10">
    <property type="entry name" value="Bromodomain-like"/>
    <property type="match status" value="1"/>
</dbReference>
<feature type="coiled-coil region" evidence="8">
    <location>
        <begin position="834"/>
        <end position="861"/>
    </location>
</feature>
<keyword evidence="5" id="KW-0804">Transcription</keyword>
<dbReference type="InterPro" id="IPR036427">
    <property type="entry name" value="Bromodomain-like_sf"/>
</dbReference>
<evidence type="ECO:0000259" key="10">
    <source>
        <dbReference type="PROSITE" id="PS50014"/>
    </source>
</evidence>
<evidence type="ECO:0000256" key="8">
    <source>
        <dbReference type="SAM" id="Coils"/>
    </source>
</evidence>
<sequence length="863" mass="100545">MNLKEFLDDQGSDEFEQEEETKQTMRYNNNTQRLNFINLLVRPSKYSYRLRKYRMRKTPIDSISYEMDDQIRFRNSVCYSRPVNDEVTTQAQTLKKYLRNKQFIQPTFSDSTPFDIIEWEKEIEDESVVSQLLGREKEVTKYETCDKVLRSEFVNHILEESDWTEEIIYDENCLSKVKPYLTLQLNDPNLIFETCEDKRKTRNTKKSKEIIQGDKPMKSKYNISNDKYYNTEIATKSSLGNLGIQHSVPALKLNPRFYKTFLDKEELRNFHRPSFPLPINASIKLIFIKETNEHKSSEVIKKSTELSLTDGSKFSIFEYSEEFPLLVMNPGMVSLFTTFYRKNSYRDDHAPVGPGQVMVLDPDDPSPFFGFGDVTPGSSIMALTNNLFKAPLFAHKSNDYLCIVDNGKVIVRKIDSLYCVGQCLPLEEVFPPHSRKYNIYCKNRLKVMAYRIFYKKDNRDKILRITQLDDMFPTFSEGSKRKWLKEYADCVKRGRENVWILRPDSALLTEEDLRKLVTPENVCQYESMLAGEQRLRDAGYDIQEDGEDEEEQALSPWCLSRNFISAANGRGILQLTGAGDPSGVGAGFSFMRSIVKKGEEQETKRHTGDLQNRYKETIERIWNKQCETLSSNREILFGEIEDLYNKENMEEEEKPTNEPFIIIKRKIIRNGIKCIEEERVEGATLIRAYLKERGVTKAEEKRSGLKCGSCGATGHMKTNRFCPNFPHKISKKKLENARKRARNFISERIVQTIVTLMNMPYSIAFHRPVSLKKFPNYTEFVSNPIDLGTMKSKARQHKYTTHEEFLEDLMLMKENCRKYNGPEHSLTRLAESMILTAYAEFDEVKEDLEIAEKQCNVANEEEK</sequence>
<reference evidence="11 12" key="1">
    <citation type="submission" date="2019-01" db="EMBL/GenBank/DDBJ databases">
        <title>Genomes sequencing and comparative genomics of infectious freshwater microsporidia, Cucumispora dikerogammari and Thelohania contejeani.</title>
        <authorList>
            <person name="Cormier A."/>
            <person name="Giraud I."/>
            <person name="Wattier R."/>
            <person name="Teixeira M."/>
            <person name="Grandjean F."/>
            <person name="Rigaud T."/>
            <person name="Cordaux R."/>
        </authorList>
    </citation>
    <scope>NUCLEOTIDE SEQUENCE [LARGE SCALE GENOMIC DNA]</scope>
    <source>
        <strain evidence="11">T1</strain>
        <tissue evidence="11">Spores</tissue>
    </source>
</reference>
<dbReference type="SMART" id="SM00297">
    <property type="entry name" value="BROMO"/>
    <property type="match status" value="1"/>
</dbReference>
<dbReference type="InterPro" id="IPR040240">
    <property type="entry name" value="TAF1"/>
</dbReference>
<comment type="subcellular location">
    <subcellularLocation>
        <location evidence="1">Nucleus</location>
    </subcellularLocation>
</comment>